<dbReference type="Pfam" id="PF00702">
    <property type="entry name" value="Hydrolase"/>
    <property type="match status" value="1"/>
</dbReference>
<dbReference type="SFLD" id="SFLDS00003">
    <property type="entry name" value="Haloacid_Dehalogenase"/>
    <property type="match status" value="1"/>
</dbReference>
<evidence type="ECO:0000256" key="2">
    <source>
        <dbReference type="ARBA" id="ARBA00004818"/>
    </source>
</evidence>
<dbReference type="SUPFAM" id="SSF56784">
    <property type="entry name" value="HAD-like"/>
    <property type="match status" value="1"/>
</dbReference>
<evidence type="ECO:0000313" key="6">
    <source>
        <dbReference type="Proteomes" id="UP000069241"/>
    </source>
</evidence>
<dbReference type="InterPro" id="IPR050155">
    <property type="entry name" value="HAD-like_hydrolase_sf"/>
</dbReference>
<dbReference type="SFLD" id="SFLDG01129">
    <property type="entry name" value="C1.5:_HAD__Beta-PGM__Phosphata"/>
    <property type="match status" value="1"/>
</dbReference>
<dbReference type="STRING" id="44742.AXF13_02530"/>
<dbReference type="RefSeq" id="WP_062251524.1">
    <property type="nucleotide sequence ID" value="NZ_CP014229.1"/>
</dbReference>
<dbReference type="GO" id="GO:0005829">
    <property type="term" value="C:cytosol"/>
    <property type="evidence" value="ECO:0007669"/>
    <property type="project" value="TreeGrafter"/>
</dbReference>
<dbReference type="AlphaFoldDB" id="A0A109W3P6"/>
<proteinExistence type="inferred from homology"/>
<dbReference type="Gene3D" id="3.40.50.1000">
    <property type="entry name" value="HAD superfamily/HAD-like"/>
    <property type="match status" value="1"/>
</dbReference>
<dbReference type="GO" id="GO:0008967">
    <property type="term" value="F:phosphoglycolate phosphatase activity"/>
    <property type="evidence" value="ECO:0007669"/>
    <property type="project" value="UniProtKB-EC"/>
</dbReference>
<dbReference type="PANTHER" id="PTHR43434:SF1">
    <property type="entry name" value="PHOSPHOGLYCOLATE PHOSPHATASE"/>
    <property type="match status" value="1"/>
</dbReference>
<evidence type="ECO:0000256" key="1">
    <source>
        <dbReference type="ARBA" id="ARBA00000830"/>
    </source>
</evidence>
<gene>
    <name evidence="5" type="ORF">AXF13_02530</name>
</gene>
<comment type="similarity">
    <text evidence="3">Belongs to the HAD-like hydrolase superfamily. CbbY/CbbZ/Gph/YieH family.</text>
</comment>
<keyword evidence="6" id="KW-1185">Reference proteome</keyword>
<comment type="catalytic activity">
    <reaction evidence="1">
        <text>2-phosphoglycolate + H2O = glycolate + phosphate</text>
        <dbReference type="Rhea" id="RHEA:14369"/>
        <dbReference type="ChEBI" id="CHEBI:15377"/>
        <dbReference type="ChEBI" id="CHEBI:29805"/>
        <dbReference type="ChEBI" id="CHEBI:43474"/>
        <dbReference type="ChEBI" id="CHEBI:58033"/>
        <dbReference type="EC" id="3.1.3.18"/>
    </reaction>
</comment>
<dbReference type="PANTHER" id="PTHR43434">
    <property type="entry name" value="PHOSPHOGLYCOLATE PHOSPHATASE"/>
    <property type="match status" value="1"/>
</dbReference>
<dbReference type="EC" id="3.1.3.18" evidence="4"/>
<sequence length="211" mass="23848">MPLQCLVFDCDGVILDSVPVKTRAFARLAEPFGPEARDRFVMYHTVHGGVSRYKKFEWFFREVLGREISQEESTQWGRRFAEYTLDEVRRCPLIPGVRDVLESWHGRLPLYVCSGAPEEELRLVLHERRLEGYFTGIHGSPPAKAQLLAEIVRSAGVEPENALMVGDAVTDRDAAEQVGTLFYGVGQELKGGPFPWGEDLTGLNDWIRARV</sequence>
<evidence type="ECO:0000313" key="5">
    <source>
        <dbReference type="EMBL" id="AMD89074.1"/>
    </source>
</evidence>
<protein>
    <recommendedName>
        <fullName evidence="4">phosphoglycolate phosphatase</fullName>
        <ecNumber evidence="4">3.1.3.18</ecNumber>
    </recommendedName>
</protein>
<dbReference type="KEGG" id="dfi:AXF13_02530"/>
<dbReference type="InterPro" id="IPR023214">
    <property type="entry name" value="HAD_sf"/>
</dbReference>
<name>A0A109W3P6_9BACT</name>
<dbReference type="Proteomes" id="UP000069241">
    <property type="component" value="Chromosome"/>
</dbReference>
<dbReference type="InterPro" id="IPR023198">
    <property type="entry name" value="PGP-like_dom2"/>
</dbReference>
<reference evidence="6" key="1">
    <citation type="submission" date="2016-02" db="EMBL/GenBank/DDBJ databases">
        <authorList>
            <person name="Holder M.E."/>
            <person name="Ajami N.J."/>
            <person name="Petrosino J.F."/>
        </authorList>
    </citation>
    <scope>NUCLEOTIDE SEQUENCE [LARGE SCALE GENOMIC DNA]</scope>
    <source>
        <strain evidence="6">CCUG 45958</strain>
    </source>
</reference>
<accession>A0A109W3P6</accession>
<dbReference type="GO" id="GO:0006281">
    <property type="term" value="P:DNA repair"/>
    <property type="evidence" value="ECO:0007669"/>
    <property type="project" value="TreeGrafter"/>
</dbReference>
<organism evidence="5 6">
    <name type="scientific">Desulfovibrio fairfieldensis</name>
    <dbReference type="NCBI Taxonomy" id="44742"/>
    <lineage>
        <taxon>Bacteria</taxon>
        <taxon>Pseudomonadati</taxon>
        <taxon>Thermodesulfobacteriota</taxon>
        <taxon>Desulfovibrionia</taxon>
        <taxon>Desulfovibrionales</taxon>
        <taxon>Desulfovibrionaceae</taxon>
        <taxon>Desulfovibrio</taxon>
    </lineage>
</organism>
<evidence type="ECO:0000256" key="3">
    <source>
        <dbReference type="ARBA" id="ARBA00006171"/>
    </source>
</evidence>
<evidence type="ECO:0000256" key="4">
    <source>
        <dbReference type="ARBA" id="ARBA00013078"/>
    </source>
</evidence>
<dbReference type="InterPro" id="IPR036412">
    <property type="entry name" value="HAD-like_sf"/>
</dbReference>
<comment type="pathway">
    <text evidence="2">Organic acid metabolism; glycolate biosynthesis; glycolate from 2-phosphoglycolate: step 1/1.</text>
</comment>
<dbReference type="Gene3D" id="1.10.150.240">
    <property type="entry name" value="Putative phosphatase, domain 2"/>
    <property type="match status" value="1"/>
</dbReference>
<keyword evidence="5" id="KW-0378">Hydrolase</keyword>
<dbReference type="EMBL" id="CP014229">
    <property type="protein sequence ID" value="AMD89074.1"/>
    <property type="molecule type" value="Genomic_DNA"/>
</dbReference>